<dbReference type="EMBL" id="SMCS01000010">
    <property type="protein sequence ID" value="TCV91624.1"/>
    <property type="molecule type" value="Genomic_DNA"/>
</dbReference>
<sequence length="72" mass="7873">MKLGDIHTAMNDKLSHMRGVADLLIDVPMIDAEQGSVAQAGYALRGMIDEAREIYRVMSFAVNESHTVIATP</sequence>
<evidence type="ECO:0000313" key="1">
    <source>
        <dbReference type="EMBL" id="TCV91624.1"/>
    </source>
</evidence>
<proteinExistence type="predicted"/>
<dbReference type="AlphaFoldDB" id="A0A4R3YKQ2"/>
<comment type="caution">
    <text evidence="1">The sequence shown here is derived from an EMBL/GenBank/DDBJ whole genome shotgun (WGS) entry which is preliminary data.</text>
</comment>
<organism evidence="1 2">
    <name type="scientific">Luteibacter rhizovicinus</name>
    <dbReference type="NCBI Taxonomy" id="242606"/>
    <lineage>
        <taxon>Bacteria</taxon>
        <taxon>Pseudomonadati</taxon>
        <taxon>Pseudomonadota</taxon>
        <taxon>Gammaproteobacteria</taxon>
        <taxon>Lysobacterales</taxon>
        <taxon>Rhodanobacteraceae</taxon>
        <taxon>Luteibacter</taxon>
    </lineage>
</organism>
<name>A0A4R3YKQ2_9GAMM</name>
<evidence type="ECO:0000313" key="2">
    <source>
        <dbReference type="Proteomes" id="UP000295645"/>
    </source>
</evidence>
<accession>A0A4R3YKQ2</accession>
<reference evidence="1 2" key="1">
    <citation type="submission" date="2019-03" db="EMBL/GenBank/DDBJ databases">
        <title>Above-ground endophytic microbial communities from plants in different locations in the United States.</title>
        <authorList>
            <person name="Frank C."/>
        </authorList>
    </citation>
    <scope>NUCLEOTIDE SEQUENCE [LARGE SCALE GENOMIC DNA]</scope>
    <source>
        <strain evidence="1 2">LP_13_YM</strain>
    </source>
</reference>
<protein>
    <submittedName>
        <fullName evidence="1">Uncharacterized protein</fullName>
    </submittedName>
</protein>
<keyword evidence="2" id="KW-1185">Reference proteome</keyword>
<gene>
    <name evidence="1" type="ORF">EC912_11054</name>
</gene>
<dbReference type="Proteomes" id="UP000295645">
    <property type="component" value="Unassembled WGS sequence"/>
</dbReference>